<dbReference type="SUPFAM" id="SSF48726">
    <property type="entry name" value="Immunoglobulin"/>
    <property type="match status" value="1"/>
</dbReference>
<accession>A0AAN8KIU9</accession>
<keyword evidence="6" id="KW-1185">Reference proteome</keyword>
<dbReference type="InterPro" id="IPR013106">
    <property type="entry name" value="Ig_V-set"/>
</dbReference>
<organism evidence="5 6">
    <name type="scientific">Coregonus suidteri</name>
    <dbReference type="NCBI Taxonomy" id="861788"/>
    <lineage>
        <taxon>Eukaryota</taxon>
        <taxon>Metazoa</taxon>
        <taxon>Chordata</taxon>
        <taxon>Craniata</taxon>
        <taxon>Vertebrata</taxon>
        <taxon>Euteleostomi</taxon>
        <taxon>Actinopterygii</taxon>
        <taxon>Neopterygii</taxon>
        <taxon>Teleostei</taxon>
        <taxon>Protacanthopterygii</taxon>
        <taxon>Salmoniformes</taxon>
        <taxon>Salmonidae</taxon>
        <taxon>Coregoninae</taxon>
        <taxon>Coregonus</taxon>
    </lineage>
</organism>
<dbReference type="InterPro" id="IPR013783">
    <property type="entry name" value="Ig-like_fold"/>
</dbReference>
<dbReference type="PANTHER" id="PTHR14334">
    <property type="entry name" value="B-CELL ANTIGEN RECEPTOR COMPLEX-ASSOCIATED PROTEIN"/>
    <property type="match status" value="1"/>
</dbReference>
<evidence type="ECO:0000256" key="3">
    <source>
        <dbReference type="SAM" id="SignalP"/>
    </source>
</evidence>
<dbReference type="InterPro" id="IPR003599">
    <property type="entry name" value="Ig_sub"/>
</dbReference>
<comment type="caution">
    <text evidence="5">The sequence shown here is derived from an EMBL/GenBank/DDBJ whole genome shotgun (WGS) entry which is preliminary data.</text>
</comment>
<dbReference type="SMART" id="SM00409">
    <property type="entry name" value="IG"/>
    <property type="match status" value="1"/>
</dbReference>
<feature type="chain" id="PRO_5042903672" description="Ig-like domain-containing protein" evidence="3">
    <location>
        <begin position="21"/>
        <end position="241"/>
    </location>
</feature>
<evidence type="ECO:0000256" key="2">
    <source>
        <dbReference type="SAM" id="Phobius"/>
    </source>
</evidence>
<evidence type="ECO:0000313" key="5">
    <source>
        <dbReference type="EMBL" id="KAK6292212.1"/>
    </source>
</evidence>
<dbReference type="PANTHER" id="PTHR14334:SF1">
    <property type="entry name" value="B-CELL ANTIGEN RECEPTOR COMPLEX-ASSOCIATED PROTEIN ALPHA CHAIN"/>
    <property type="match status" value="1"/>
</dbReference>
<keyword evidence="2" id="KW-1133">Transmembrane helix</keyword>
<dbReference type="InterPro" id="IPR007110">
    <property type="entry name" value="Ig-like_dom"/>
</dbReference>
<sequence length="241" mass="26534">MKHLLGCLLLSSLCDLSSWGIRGTSVVTQSPPSVTVTEGDTAHIQCCWNLNMTKGIVNWLKDSTQIVEDSNYNDITVNNSLCLIGKSKQTAACNCSNKIISNITRNDSGTYICKVTIEIPQFLQSIGNGTHLTVTSKNATNNDAKVSVSELPLPLSIIVPLLTLLFLVALICLYRVWKRHQERSVRVIHEAPHHEDEELKMEELGEAADQSSTSSKGSTQWCQVQVYESLDYLAMPIQGNG</sequence>
<dbReference type="PROSITE" id="PS50835">
    <property type="entry name" value="IG_LIKE"/>
    <property type="match status" value="1"/>
</dbReference>
<dbReference type="GO" id="GO:0050853">
    <property type="term" value="P:B cell receptor signaling pathway"/>
    <property type="evidence" value="ECO:0007669"/>
    <property type="project" value="TreeGrafter"/>
</dbReference>
<dbReference type="AlphaFoldDB" id="A0AAN8KIU9"/>
<dbReference type="Proteomes" id="UP001356427">
    <property type="component" value="Unassembled WGS sequence"/>
</dbReference>
<dbReference type="GO" id="GO:0019815">
    <property type="term" value="C:B cell receptor complex"/>
    <property type="evidence" value="ECO:0007669"/>
    <property type="project" value="TreeGrafter"/>
</dbReference>
<proteinExistence type="predicted"/>
<dbReference type="CDD" id="cd00099">
    <property type="entry name" value="IgV"/>
    <property type="match status" value="1"/>
</dbReference>
<feature type="domain" description="Ig-like" evidence="4">
    <location>
        <begin position="25"/>
        <end position="135"/>
    </location>
</feature>
<keyword evidence="2" id="KW-0812">Transmembrane</keyword>
<evidence type="ECO:0000259" key="4">
    <source>
        <dbReference type="PROSITE" id="PS50835"/>
    </source>
</evidence>
<dbReference type="GO" id="GO:0009897">
    <property type="term" value="C:external side of plasma membrane"/>
    <property type="evidence" value="ECO:0007669"/>
    <property type="project" value="TreeGrafter"/>
</dbReference>
<feature type="transmembrane region" description="Helical" evidence="2">
    <location>
        <begin position="157"/>
        <end position="177"/>
    </location>
</feature>
<keyword evidence="3" id="KW-0732">Signal</keyword>
<dbReference type="InterPro" id="IPR036179">
    <property type="entry name" value="Ig-like_dom_sf"/>
</dbReference>
<gene>
    <name evidence="5" type="ORF">J4Q44_G00379970</name>
</gene>
<evidence type="ECO:0000256" key="1">
    <source>
        <dbReference type="ARBA" id="ARBA00023319"/>
    </source>
</evidence>
<feature type="signal peptide" evidence="3">
    <location>
        <begin position="1"/>
        <end position="20"/>
    </location>
</feature>
<dbReference type="Pfam" id="PF07686">
    <property type="entry name" value="V-set"/>
    <property type="match status" value="1"/>
</dbReference>
<keyword evidence="2" id="KW-0472">Membrane</keyword>
<dbReference type="Gene3D" id="2.60.40.10">
    <property type="entry name" value="Immunoglobulins"/>
    <property type="match status" value="1"/>
</dbReference>
<evidence type="ECO:0000313" key="6">
    <source>
        <dbReference type="Proteomes" id="UP001356427"/>
    </source>
</evidence>
<reference evidence="5 6" key="1">
    <citation type="submission" date="2021-04" db="EMBL/GenBank/DDBJ databases">
        <authorList>
            <person name="De Guttry C."/>
            <person name="Zahm M."/>
            <person name="Klopp C."/>
            <person name="Cabau C."/>
            <person name="Louis A."/>
            <person name="Berthelot C."/>
            <person name="Parey E."/>
            <person name="Roest Crollius H."/>
            <person name="Montfort J."/>
            <person name="Robinson-Rechavi M."/>
            <person name="Bucao C."/>
            <person name="Bouchez O."/>
            <person name="Gislard M."/>
            <person name="Lluch J."/>
            <person name="Milhes M."/>
            <person name="Lampietro C."/>
            <person name="Lopez Roques C."/>
            <person name="Donnadieu C."/>
            <person name="Braasch I."/>
            <person name="Desvignes T."/>
            <person name="Postlethwait J."/>
            <person name="Bobe J."/>
            <person name="Wedekind C."/>
            <person name="Guiguen Y."/>
        </authorList>
    </citation>
    <scope>NUCLEOTIDE SEQUENCE [LARGE SCALE GENOMIC DNA]</scope>
    <source>
        <strain evidence="5">Cs_M1</strain>
        <tissue evidence="5">Blood</tissue>
    </source>
</reference>
<dbReference type="EMBL" id="JAGTTL010000039">
    <property type="protein sequence ID" value="KAK6292212.1"/>
    <property type="molecule type" value="Genomic_DNA"/>
</dbReference>
<dbReference type="GO" id="GO:0030183">
    <property type="term" value="P:B cell differentiation"/>
    <property type="evidence" value="ECO:0007669"/>
    <property type="project" value="TreeGrafter"/>
</dbReference>
<protein>
    <recommendedName>
        <fullName evidence="4">Ig-like domain-containing protein</fullName>
    </recommendedName>
</protein>
<name>A0AAN8KIU9_9TELE</name>
<keyword evidence="1" id="KW-0393">Immunoglobulin domain</keyword>